<dbReference type="InterPro" id="IPR023468">
    <property type="entry name" value="Riboflavin_kinase"/>
</dbReference>
<keyword evidence="17" id="KW-1185">Reference proteome</keyword>
<comment type="similarity">
    <text evidence="14">Belongs to the ribF family.</text>
</comment>
<dbReference type="Pfam" id="PF06574">
    <property type="entry name" value="FAD_syn"/>
    <property type="match status" value="1"/>
</dbReference>
<evidence type="ECO:0000256" key="7">
    <source>
        <dbReference type="ARBA" id="ARBA00022741"/>
    </source>
</evidence>
<accession>A0A923LVZ2</accession>
<dbReference type="EC" id="2.7.7.2" evidence="14"/>
<evidence type="ECO:0000256" key="2">
    <source>
        <dbReference type="ARBA" id="ARBA00005201"/>
    </source>
</evidence>
<reference evidence="16" key="1">
    <citation type="submission" date="2020-08" db="EMBL/GenBank/DDBJ databases">
        <title>Genome public.</title>
        <authorList>
            <person name="Liu C."/>
            <person name="Sun Q."/>
        </authorList>
    </citation>
    <scope>NUCLEOTIDE SEQUENCE</scope>
    <source>
        <strain evidence="16">NSJ-28</strain>
    </source>
</reference>
<comment type="pathway">
    <text evidence="2 14">Cofactor biosynthesis; FMN biosynthesis; FMN from riboflavin (ATP route): step 1/1.</text>
</comment>
<dbReference type="SMART" id="SM00904">
    <property type="entry name" value="Flavokinase"/>
    <property type="match status" value="1"/>
</dbReference>
<sequence>MQEFQKPRAIALGYFDGVHLGHRALMERAVERARQIGGVSAVCTFDVHPDSVVLGRQVPLITADAYRREEIKKLGGVDEVIFIHFDEKMQHMDWRDFIHKVLIEQFHAAWIISGRNNRFGYKGRGNAAGMAEECEKAGIGYDCVDDVKMDGIVVSSTYIRQLISQGDMETAARFLGHPYTVTGVVEHGRKVGTSVLGVPTVNLRLPGEMALPPYGVYATRVLVGGESHIAATNIGVKPTFLDSGTPTIEPHLLDFAGDLYGRMIHVELHKFLRPEKQFASAEELRAAIEENVRQTRAYFAE</sequence>
<evidence type="ECO:0000313" key="17">
    <source>
        <dbReference type="Proteomes" id="UP000606499"/>
    </source>
</evidence>
<evidence type="ECO:0000256" key="12">
    <source>
        <dbReference type="ARBA" id="ARBA00047880"/>
    </source>
</evidence>
<dbReference type="Pfam" id="PF01687">
    <property type="entry name" value="Flavokinase"/>
    <property type="match status" value="1"/>
</dbReference>
<evidence type="ECO:0000256" key="11">
    <source>
        <dbReference type="ARBA" id="ARBA00023268"/>
    </source>
</evidence>
<keyword evidence="4 14" id="KW-0288">FMN</keyword>
<evidence type="ECO:0000256" key="1">
    <source>
        <dbReference type="ARBA" id="ARBA00004726"/>
    </source>
</evidence>
<evidence type="ECO:0000313" key="16">
    <source>
        <dbReference type="EMBL" id="MBC5725688.1"/>
    </source>
</evidence>
<dbReference type="InterPro" id="IPR023465">
    <property type="entry name" value="Riboflavin_kinase_dom_sf"/>
</dbReference>
<keyword evidence="5 14" id="KW-0808">Transferase</keyword>
<dbReference type="SUPFAM" id="SSF52374">
    <property type="entry name" value="Nucleotidylyl transferase"/>
    <property type="match status" value="1"/>
</dbReference>
<evidence type="ECO:0000256" key="5">
    <source>
        <dbReference type="ARBA" id="ARBA00022679"/>
    </source>
</evidence>
<dbReference type="SUPFAM" id="SSF82114">
    <property type="entry name" value="Riboflavin kinase-like"/>
    <property type="match status" value="1"/>
</dbReference>
<dbReference type="GO" id="GO:0008531">
    <property type="term" value="F:riboflavin kinase activity"/>
    <property type="evidence" value="ECO:0007669"/>
    <property type="project" value="UniProtKB-UniRule"/>
</dbReference>
<keyword evidence="11" id="KW-0511">Multifunctional enzyme</keyword>
<dbReference type="InterPro" id="IPR015864">
    <property type="entry name" value="FAD_synthase"/>
</dbReference>
<keyword evidence="7 14" id="KW-0547">Nucleotide-binding</keyword>
<keyword evidence="10 14" id="KW-0067">ATP-binding</keyword>
<dbReference type="Proteomes" id="UP000606499">
    <property type="component" value="Unassembled WGS sequence"/>
</dbReference>
<dbReference type="PANTHER" id="PTHR22749">
    <property type="entry name" value="RIBOFLAVIN KINASE/FMN ADENYLYLTRANSFERASE"/>
    <property type="match status" value="1"/>
</dbReference>
<dbReference type="Gene3D" id="3.40.50.620">
    <property type="entry name" value="HUPs"/>
    <property type="match status" value="1"/>
</dbReference>
<dbReference type="InterPro" id="IPR015865">
    <property type="entry name" value="Riboflavin_kinase_bac/euk"/>
</dbReference>
<evidence type="ECO:0000256" key="3">
    <source>
        <dbReference type="ARBA" id="ARBA00022630"/>
    </source>
</evidence>
<dbReference type="NCBIfam" id="TIGR00083">
    <property type="entry name" value="ribF"/>
    <property type="match status" value="1"/>
</dbReference>
<evidence type="ECO:0000256" key="4">
    <source>
        <dbReference type="ARBA" id="ARBA00022643"/>
    </source>
</evidence>
<dbReference type="GO" id="GO:0009398">
    <property type="term" value="P:FMN biosynthetic process"/>
    <property type="evidence" value="ECO:0007669"/>
    <property type="project" value="UniProtKB-UniRule"/>
</dbReference>
<evidence type="ECO:0000256" key="6">
    <source>
        <dbReference type="ARBA" id="ARBA00022695"/>
    </source>
</evidence>
<dbReference type="GO" id="GO:0005524">
    <property type="term" value="F:ATP binding"/>
    <property type="evidence" value="ECO:0007669"/>
    <property type="project" value="UniProtKB-UniRule"/>
</dbReference>
<comment type="pathway">
    <text evidence="1 14">Cofactor biosynthesis; FAD biosynthesis; FAD from FMN: step 1/1.</text>
</comment>
<keyword evidence="8 14" id="KW-0418">Kinase</keyword>
<feature type="domain" description="Riboflavin kinase" evidence="15">
    <location>
        <begin position="174"/>
        <end position="300"/>
    </location>
</feature>
<dbReference type="InterPro" id="IPR014729">
    <property type="entry name" value="Rossmann-like_a/b/a_fold"/>
</dbReference>
<organism evidence="16 17">
    <name type="scientific">Agathobaculum faecis</name>
    <dbReference type="NCBI Taxonomy" id="2763013"/>
    <lineage>
        <taxon>Bacteria</taxon>
        <taxon>Bacillati</taxon>
        <taxon>Bacillota</taxon>
        <taxon>Clostridia</taxon>
        <taxon>Eubacteriales</taxon>
        <taxon>Butyricicoccaceae</taxon>
        <taxon>Agathobaculum</taxon>
    </lineage>
</organism>
<dbReference type="InterPro" id="IPR002606">
    <property type="entry name" value="Riboflavin_kinase_bac"/>
</dbReference>
<evidence type="ECO:0000256" key="13">
    <source>
        <dbReference type="ARBA" id="ARBA00049494"/>
    </source>
</evidence>
<name>A0A923LVZ2_9FIRM</name>
<keyword evidence="6 14" id="KW-0548">Nucleotidyltransferase</keyword>
<comment type="catalytic activity">
    <reaction evidence="12 14">
        <text>riboflavin + ATP = FMN + ADP + H(+)</text>
        <dbReference type="Rhea" id="RHEA:14357"/>
        <dbReference type="ChEBI" id="CHEBI:15378"/>
        <dbReference type="ChEBI" id="CHEBI:30616"/>
        <dbReference type="ChEBI" id="CHEBI:57986"/>
        <dbReference type="ChEBI" id="CHEBI:58210"/>
        <dbReference type="ChEBI" id="CHEBI:456216"/>
        <dbReference type="EC" id="2.7.1.26"/>
    </reaction>
</comment>
<proteinExistence type="inferred from homology"/>
<dbReference type="PIRSF" id="PIRSF004491">
    <property type="entry name" value="FAD_Synth"/>
    <property type="match status" value="1"/>
</dbReference>
<gene>
    <name evidence="16" type="primary">ribF</name>
    <name evidence="16" type="ORF">H8S45_09500</name>
</gene>
<dbReference type="RefSeq" id="WP_054326938.1">
    <property type="nucleotide sequence ID" value="NZ_JACOPL010000008.1"/>
</dbReference>
<evidence type="ECO:0000259" key="15">
    <source>
        <dbReference type="SMART" id="SM00904"/>
    </source>
</evidence>
<comment type="caution">
    <text evidence="16">The sequence shown here is derived from an EMBL/GenBank/DDBJ whole genome shotgun (WGS) entry which is preliminary data.</text>
</comment>
<dbReference type="GO" id="GO:0003919">
    <property type="term" value="F:FMN adenylyltransferase activity"/>
    <property type="evidence" value="ECO:0007669"/>
    <property type="project" value="UniProtKB-UniRule"/>
</dbReference>
<dbReference type="GO" id="GO:0009231">
    <property type="term" value="P:riboflavin biosynthetic process"/>
    <property type="evidence" value="ECO:0007669"/>
    <property type="project" value="InterPro"/>
</dbReference>
<evidence type="ECO:0000256" key="14">
    <source>
        <dbReference type="PIRNR" id="PIRNR004491"/>
    </source>
</evidence>
<protein>
    <recommendedName>
        <fullName evidence="14">Riboflavin biosynthesis protein</fullName>
    </recommendedName>
    <domain>
        <recommendedName>
            <fullName evidence="14">Riboflavin kinase</fullName>
            <ecNumber evidence="14">2.7.1.26</ecNumber>
        </recommendedName>
        <alternativeName>
            <fullName evidence="14">Flavokinase</fullName>
        </alternativeName>
    </domain>
    <domain>
        <recommendedName>
            <fullName evidence="14">FMN adenylyltransferase</fullName>
            <ecNumber evidence="14">2.7.7.2</ecNumber>
        </recommendedName>
        <alternativeName>
            <fullName evidence="14">FAD pyrophosphorylase</fullName>
        </alternativeName>
        <alternativeName>
            <fullName evidence="14">FAD synthase</fullName>
        </alternativeName>
    </domain>
</protein>
<comment type="catalytic activity">
    <reaction evidence="13 14">
        <text>FMN + ATP + H(+) = FAD + diphosphate</text>
        <dbReference type="Rhea" id="RHEA:17237"/>
        <dbReference type="ChEBI" id="CHEBI:15378"/>
        <dbReference type="ChEBI" id="CHEBI:30616"/>
        <dbReference type="ChEBI" id="CHEBI:33019"/>
        <dbReference type="ChEBI" id="CHEBI:57692"/>
        <dbReference type="ChEBI" id="CHEBI:58210"/>
        <dbReference type="EC" id="2.7.7.2"/>
    </reaction>
</comment>
<keyword evidence="3 14" id="KW-0285">Flavoprotein</keyword>
<dbReference type="EC" id="2.7.1.26" evidence="14"/>
<dbReference type="CDD" id="cd02064">
    <property type="entry name" value="FAD_synthetase_N"/>
    <property type="match status" value="1"/>
</dbReference>
<keyword evidence="9 14" id="KW-0274">FAD</keyword>
<dbReference type="Gene3D" id="2.40.30.30">
    <property type="entry name" value="Riboflavin kinase-like"/>
    <property type="match status" value="1"/>
</dbReference>
<evidence type="ECO:0000256" key="10">
    <source>
        <dbReference type="ARBA" id="ARBA00022840"/>
    </source>
</evidence>
<evidence type="ECO:0000256" key="9">
    <source>
        <dbReference type="ARBA" id="ARBA00022827"/>
    </source>
</evidence>
<dbReference type="EMBL" id="JACOPL010000008">
    <property type="protein sequence ID" value="MBC5725688.1"/>
    <property type="molecule type" value="Genomic_DNA"/>
</dbReference>
<dbReference type="GO" id="GO:0006747">
    <property type="term" value="P:FAD biosynthetic process"/>
    <property type="evidence" value="ECO:0007669"/>
    <property type="project" value="UniProtKB-UniRule"/>
</dbReference>
<evidence type="ECO:0000256" key="8">
    <source>
        <dbReference type="ARBA" id="ARBA00022777"/>
    </source>
</evidence>
<dbReference type="AlphaFoldDB" id="A0A923LVZ2"/>
<dbReference type="PANTHER" id="PTHR22749:SF6">
    <property type="entry name" value="RIBOFLAVIN KINASE"/>
    <property type="match status" value="1"/>
</dbReference>